<dbReference type="EMBL" id="SLUN01000023">
    <property type="protein sequence ID" value="TCL62796.1"/>
    <property type="molecule type" value="Genomic_DNA"/>
</dbReference>
<evidence type="ECO:0000313" key="2">
    <source>
        <dbReference type="Proteomes" id="UP000295008"/>
    </source>
</evidence>
<dbReference type="OrthoDB" id="282207at2"/>
<evidence type="ECO:0000313" key="1">
    <source>
        <dbReference type="EMBL" id="TCL62796.1"/>
    </source>
</evidence>
<reference evidence="1 2" key="1">
    <citation type="submission" date="2019-03" db="EMBL/GenBank/DDBJ databases">
        <title>Genomic Encyclopedia of Type Strains, Phase IV (KMG-IV): sequencing the most valuable type-strain genomes for metagenomic binning, comparative biology and taxonomic classification.</title>
        <authorList>
            <person name="Goeker M."/>
        </authorList>
    </citation>
    <scope>NUCLEOTIDE SEQUENCE [LARGE SCALE GENOMIC DNA]</scope>
    <source>
        <strain evidence="1 2">LX-B</strain>
    </source>
</reference>
<keyword evidence="2" id="KW-1185">Reference proteome</keyword>
<dbReference type="Pfam" id="PF02585">
    <property type="entry name" value="PIG-L"/>
    <property type="match status" value="1"/>
</dbReference>
<dbReference type="AlphaFoldDB" id="A0A4R1RAQ4"/>
<name>A0A4R1RAQ4_HYDET</name>
<dbReference type="SUPFAM" id="SSF102588">
    <property type="entry name" value="LmbE-like"/>
    <property type="match status" value="1"/>
</dbReference>
<dbReference type="InterPro" id="IPR024078">
    <property type="entry name" value="LmbE-like_dom_sf"/>
</dbReference>
<comment type="caution">
    <text evidence="1">The sequence shown here is derived from an EMBL/GenBank/DDBJ whole genome shotgun (WGS) entry which is preliminary data.</text>
</comment>
<dbReference type="RefSeq" id="WP_132015589.1">
    <property type="nucleotide sequence ID" value="NZ_SLUN01000023.1"/>
</dbReference>
<dbReference type="InterPro" id="IPR003737">
    <property type="entry name" value="GlcNAc_PI_deacetylase-related"/>
</dbReference>
<dbReference type="Gene3D" id="3.40.50.10320">
    <property type="entry name" value="LmbE-like"/>
    <property type="match status" value="1"/>
</dbReference>
<accession>A0A4R1RAQ4</accession>
<sequence>MKFKNCGAELFVPDREPVPEAIGRTTHMAIAAHQDDLEIMAYHGILQCFAKADQWFMGVVVGDGSGSARANLYAEYCDEAMRRVRRAEQKKAAYVGEYGALALLDYPSCQVKDSMNCDILEELSEIVAAARPEVIYTHNLADKHDTHVSVALRTIQALRRLPEALRPERIYGCEVWRGLDWMNDEDKVMFDVSSRPNLAAALIGVHDSQIGGGKRYDLATAGRRLANATYLEAHGVDEASAYIWGMNLKPLVDNPALDIDAYVQDYIRRFSLDVSERLMRLLKTE</sequence>
<gene>
    <name evidence="1" type="ORF">EDC14_102377</name>
</gene>
<dbReference type="Proteomes" id="UP000295008">
    <property type="component" value="Unassembled WGS sequence"/>
</dbReference>
<organism evidence="1 2">
    <name type="scientific">Hydrogenispora ethanolica</name>
    <dbReference type="NCBI Taxonomy" id="1082276"/>
    <lineage>
        <taxon>Bacteria</taxon>
        <taxon>Bacillati</taxon>
        <taxon>Bacillota</taxon>
        <taxon>Hydrogenispora</taxon>
    </lineage>
</organism>
<proteinExistence type="predicted"/>
<protein>
    <submittedName>
        <fullName evidence="1">LmbE family N-acetylglucosaminyl deacetylase</fullName>
    </submittedName>
</protein>